<comment type="cofactor">
    <cofactor evidence="1">
        <name>Mg(2+)</name>
        <dbReference type="ChEBI" id="CHEBI:18420"/>
    </cofactor>
</comment>
<dbReference type="PANTHER" id="PTHR46663:SF4">
    <property type="entry name" value="DIGUANYLATE CYCLASE DGCT-RELATED"/>
    <property type="match status" value="1"/>
</dbReference>
<dbReference type="EMBL" id="JAVSKO010000001">
    <property type="protein sequence ID" value="MDT3467026.1"/>
    <property type="molecule type" value="Genomic_DNA"/>
</dbReference>
<proteinExistence type="predicted"/>
<feature type="transmembrane region" description="Helical" evidence="2">
    <location>
        <begin position="48"/>
        <end position="67"/>
    </location>
</feature>
<name>A0AAJ2MT43_STEMA</name>
<dbReference type="CDD" id="cd01949">
    <property type="entry name" value="GGDEF"/>
    <property type="match status" value="1"/>
</dbReference>
<feature type="transmembrane region" description="Helical" evidence="2">
    <location>
        <begin position="87"/>
        <end position="110"/>
    </location>
</feature>
<evidence type="ECO:0000259" key="3">
    <source>
        <dbReference type="PROSITE" id="PS50887"/>
    </source>
</evidence>
<dbReference type="InterPro" id="IPR052163">
    <property type="entry name" value="DGC-Regulatory_Protein"/>
</dbReference>
<dbReference type="GO" id="GO:0052621">
    <property type="term" value="F:diguanylate cyclase activity"/>
    <property type="evidence" value="ECO:0007669"/>
    <property type="project" value="UniProtKB-EC"/>
</dbReference>
<reference evidence="4" key="1">
    <citation type="submission" date="2023-07" db="EMBL/GenBank/DDBJ databases">
        <title>Comparative genomics of clinical Stenotrophomonas maltophilia isolates reveals regions of diversity which correlate with colonization and persistence in vivo.</title>
        <authorList>
            <person name="Mcdaniel M.S."/>
            <person name="Swords W.E."/>
            <person name="Sumpter N.A."/>
            <person name="Lindgren N.R."/>
            <person name="Billiot C.E."/>
        </authorList>
    </citation>
    <scope>NUCLEOTIDE SEQUENCE</scope>
    <source>
        <strain evidence="4">Ism4</strain>
    </source>
</reference>
<keyword evidence="4" id="KW-0808">Transferase</keyword>
<gene>
    <name evidence="4" type="ORF">ROV92_03295</name>
    <name evidence="5" type="ORF">ROV92_19065</name>
</gene>
<comment type="caution">
    <text evidence="4">The sequence shown here is derived from an EMBL/GenBank/DDBJ whole genome shotgun (WGS) entry which is preliminary data.</text>
</comment>
<dbReference type="InterPro" id="IPR029787">
    <property type="entry name" value="Nucleotide_cyclase"/>
</dbReference>
<dbReference type="AlphaFoldDB" id="A0AAJ2MT43"/>
<dbReference type="NCBIfam" id="TIGR00254">
    <property type="entry name" value="GGDEF"/>
    <property type="match status" value="1"/>
</dbReference>
<evidence type="ECO:0000313" key="6">
    <source>
        <dbReference type="Proteomes" id="UP001251948"/>
    </source>
</evidence>
<dbReference type="EC" id="2.7.7.65" evidence="4"/>
<evidence type="ECO:0000313" key="4">
    <source>
        <dbReference type="EMBL" id="MDT3467026.1"/>
    </source>
</evidence>
<feature type="transmembrane region" description="Helical" evidence="2">
    <location>
        <begin position="122"/>
        <end position="141"/>
    </location>
</feature>
<dbReference type="PANTHER" id="PTHR46663">
    <property type="entry name" value="DIGUANYLATE CYCLASE DGCT-RELATED"/>
    <property type="match status" value="1"/>
</dbReference>
<dbReference type="RefSeq" id="WP_006423857.1">
    <property type="nucleotide sequence ID" value="NZ_JAJNMF010000016.1"/>
</dbReference>
<dbReference type="PROSITE" id="PS50887">
    <property type="entry name" value="GGDEF"/>
    <property type="match status" value="1"/>
</dbReference>
<sequence length="355" mass="38519">MPFLTDSTEVAVEGIGAARRIGWMRFVGNGLGAIPIASIILERHDGALAWVLLLLNALAWPALALLLTHRSRQPAVVQFRCMVADSLFGGGWIAFMGLSAVPSALFAALLVADKIAAGGVRLAMRATLALVLGFAITWWALGFPYQPVTSQRTIVLSVPFLFVYGIGLSILSWQLARRVKSQNRQLQRLSRMDPLVELANRGFLILRAQQALDKAQRQGGFACLLMLDVDDFKRINDSHGHRAGDEVLRHIASTLRAFARPGDTPARLGGDEFVVLLHDCAPVDAMHVAERVRLHLLEAARQATPGVEFSVSIGIAATPRGGSVEDWLAQADRALYHAKRQGKNNASYGEHGAAQ</sequence>
<keyword evidence="2" id="KW-0472">Membrane</keyword>
<dbReference type="Proteomes" id="UP001251948">
    <property type="component" value="Unassembled WGS sequence"/>
</dbReference>
<dbReference type="FunFam" id="3.30.70.270:FF:000001">
    <property type="entry name" value="Diguanylate cyclase domain protein"/>
    <property type="match status" value="1"/>
</dbReference>
<feature type="transmembrane region" description="Helical" evidence="2">
    <location>
        <begin position="153"/>
        <end position="176"/>
    </location>
</feature>
<dbReference type="EMBL" id="JAVSKO010000008">
    <property type="protein sequence ID" value="MDT3470091.1"/>
    <property type="molecule type" value="Genomic_DNA"/>
</dbReference>
<dbReference type="InterPro" id="IPR000160">
    <property type="entry name" value="GGDEF_dom"/>
</dbReference>
<keyword evidence="4" id="KW-0548">Nucleotidyltransferase</keyword>
<evidence type="ECO:0000313" key="5">
    <source>
        <dbReference type="EMBL" id="MDT3470091.1"/>
    </source>
</evidence>
<dbReference type="Pfam" id="PF05230">
    <property type="entry name" value="MASE2"/>
    <property type="match status" value="1"/>
</dbReference>
<dbReference type="Pfam" id="PF00990">
    <property type="entry name" value="GGDEF"/>
    <property type="match status" value="1"/>
</dbReference>
<dbReference type="InterPro" id="IPR007894">
    <property type="entry name" value="MASE2"/>
</dbReference>
<dbReference type="InterPro" id="IPR043128">
    <property type="entry name" value="Rev_trsase/Diguanyl_cyclase"/>
</dbReference>
<protein>
    <submittedName>
        <fullName evidence="4">Diguanylate cyclase</fullName>
        <ecNumber evidence="4">2.7.7.65</ecNumber>
    </submittedName>
</protein>
<dbReference type="Gene3D" id="3.30.70.270">
    <property type="match status" value="1"/>
</dbReference>
<keyword evidence="2" id="KW-1133">Transmembrane helix</keyword>
<evidence type="ECO:0000256" key="1">
    <source>
        <dbReference type="ARBA" id="ARBA00001946"/>
    </source>
</evidence>
<feature type="transmembrane region" description="Helical" evidence="2">
    <location>
        <begin position="20"/>
        <end position="41"/>
    </location>
</feature>
<keyword evidence="2" id="KW-0812">Transmembrane</keyword>
<evidence type="ECO:0000256" key="2">
    <source>
        <dbReference type="SAM" id="Phobius"/>
    </source>
</evidence>
<dbReference type="SUPFAM" id="SSF55073">
    <property type="entry name" value="Nucleotide cyclase"/>
    <property type="match status" value="1"/>
</dbReference>
<organism evidence="4 6">
    <name type="scientific">Stenotrophomonas maltophilia</name>
    <name type="common">Pseudomonas maltophilia</name>
    <name type="synonym">Xanthomonas maltophilia</name>
    <dbReference type="NCBI Taxonomy" id="40324"/>
    <lineage>
        <taxon>Bacteria</taxon>
        <taxon>Pseudomonadati</taxon>
        <taxon>Pseudomonadota</taxon>
        <taxon>Gammaproteobacteria</taxon>
        <taxon>Lysobacterales</taxon>
        <taxon>Lysobacteraceae</taxon>
        <taxon>Stenotrophomonas</taxon>
        <taxon>Stenotrophomonas maltophilia group</taxon>
    </lineage>
</organism>
<accession>A0AAJ2MT43</accession>
<feature type="domain" description="GGDEF" evidence="3">
    <location>
        <begin position="220"/>
        <end position="351"/>
    </location>
</feature>
<dbReference type="SMART" id="SM00267">
    <property type="entry name" value="GGDEF"/>
    <property type="match status" value="1"/>
</dbReference>